<dbReference type="EMBL" id="LGRX02003199">
    <property type="protein sequence ID" value="KAK3282678.1"/>
    <property type="molecule type" value="Genomic_DNA"/>
</dbReference>
<dbReference type="GO" id="GO:0016020">
    <property type="term" value="C:membrane"/>
    <property type="evidence" value="ECO:0007669"/>
    <property type="project" value="GOC"/>
</dbReference>
<dbReference type="GO" id="GO:0006665">
    <property type="term" value="P:sphingolipid metabolic process"/>
    <property type="evidence" value="ECO:0007669"/>
    <property type="project" value="TreeGrafter"/>
</dbReference>
<protein>
    <recommendedName>
        <fullName evidence="1">DAGKc domain-containing protein</fullName>
    </recommendedName>
</protein>
<comment type="caution">
    <text evidence="2">The sequence shown here is derived from an EMBL/GenBank/DDBJ whole genome shotgun (WGS) entry which is preliminary data.</text>
</comment>
<evidence type="ECO:0000313" key="3">
    <source>
        <dbReference type="Proteomes" id="UP001190700"/>
    </source>
</evidence>
<feature type="non-terminal residue" evidence="2">
    <location>
        <position position="251"/>
    </location>
</feature>
<dbReference type="PROSITE" id="PS50146">
    <property type="entry name" value="DAGK"/>
    <property type="match status" value="1"/>
</dbReference>
<dbReference type="SMART" id="SM00046">
    <property type="entry name" value="DAGKc"/>
    <property type="match status" value="1"/>
</dbReference>
<dbReference type="InterPro" id="IPR050187">
    <property type="entry name" value="Lipid_Phosphate_FormReg"/>
</dbReference>
<sequence length="251" mass="26590">MVSADDQNLTWGGLSTDAMGIESVKSIELLPENNFLRWNDTRILSLNDVYELKAKDGNLITLKAYSSVKANCFKAGGREFQQFSLRFTDSALRDEWCANLQSALHPAGFRRIRKLLVFVNPAGGSGRALHLYTTCVQPIFEGTGIEVELVKTTHPGHAGEVVATKNFDGLDGVVSVSGDGLLNEVLNGLHKNKDPAAIRVPIGVVPGGSGNAIAMSLADLAGAPRISCLPGGAENGNQWRASGCTGGVIEG</sequence>
<proteinExistence type="predicted"/>
<dbReference type="Proteomes" id="UP001190700">
    <property type="component" value="Unassembled WGS sequence"/>
</dbReference>
<evidence type="ECO:0000259" key="1">
    <source>
        <dbReference type="PROSITE" id="PS50146"/>
    </source>
</evidence>
<dbReference type="PANTHER" id="PTHR12358">
    <property type="entry name" value="SPHINGOSINE KINASE"/>
    <property type="match status" value="1"/>
</dbReference>
<keyword evidence="3" id="KW-1185">Reference proteome</keyword>
<feature type="domain" description="DAGKc" evidence="1">
    <location>
        <begin position="110"/>
        <end position="217"/>
    </location>
</feature>
<reference evidence="2 3" key="1">
    <citation type="journal article" date="2015" name="Genome Biol. Evol.">
        <title>Comparative Genomics of a Bacterivorous Green Alga Reveals Evolutionary Causalities and Consequences of Phago-Mixotrophic Mode of Nutrition.</title>
        <authorList>
            <person name="Burns J.A."/>
            <person name="Paasch A."/>
            <person name="Narechania A."/>
            <person name="Kim E."/>
        </authorList>
    </citation>
    <scope>NUCLEOTIDE SEQUENCE [LARGE SCALE GENOMIC DNA]</scope>
    <source>
        <strain evidence="2 3">PLY_AMNH</strain>
    </source>
</reference>
<name>A0AAE0LEV7_9CHLO</name>
<dbReference type="PANTHER" id="PTHR12358:SF54">
    <property type="entry name" value="SPHINGOSINE KINASE RELATED PROTEIN"/>
    <property type="match status" value="1"/>
</dbReference>
<organism evidence="2 3">
    <name type="scientific">Cymbomonas tetramitiformis</name>
    <dbReference type="NCBI Taxonomy" id="36881"/>
    <lineage>
        <taxon>Eukaryota</taxon>
        <taxon>Viridiplantae</taxon>
        <taxon>Chlorophyta</taxon>
        <taxon>Pyramimonadophyceae</taxon>
        <taxon>Pyramimonadales</taxon>
        <taxon>Pyramimonadaceae</taxon>
        <taxon>Cymbomonas</taxon>
    </lineage>
</organism>
<dbReference type="InterPro" id="IPR017438">
    <property type="entry name" value="ATP-NAD_kinase_N"/>
</dbReference>
<dbReference type="Pfam" id="PF00781">
    <property type="entry name" value="DAGK_cat"/>
    <property type="match status" value="1"/>
</dbReference>
<dbReference type="AlphaFoldDB" id="A0AAE0LEV7"/>
<dbReference type="SUPFAM" id="SSF111331">
    <property type="entry name" value="NAD kinase/diacylglycerol kinase-like"/>
    <property type="match status" value="1"/>
</dbReference>
<evidence type="ECO:0000313" key="2">
    <source>
        <dbReference type="EMBL" id="KAK3282678.1"/>
    </source>
</evidence>
<accession>A0AAE0LEV7</accession>
<dbReference type="Gene3D" id="3.40.50.10330">
    <property type="entry name" value="Probable inorganic polyphosphate/atp-NAD kinase, domain 1"/>
    <property type="match status" value="1"/>
</dbReference>
<gene>
    <name evidence="2" type="ORF">CYMTET_9595</name>
</gene>
<dbReference type="GO" id="GO:0001727">
    <property type="term" value="F:lipid kinase activity"/>
    <property type="evidence" value="ECO:0007669"/>
    <property type="project" value="TreeGrafter"/>
</dbReference>
<dbReference type="InterPro" id="IPR016064">
    <property type="entry name" value="NAD/diacylglycerol_kinase_sf"/>
</dbReference>
<dbReference type="InterPro" id="IPR001206">
    <property type="entry name" value="Diacylglycerol_kinase_cat_dom"/>
</dbReference>